<evidence type="ECO:0000256" key="1">
    <source>
        <dbReference type="ARBA" id="ARBA00009964"/>
    </source>
</evidence>
<sequence>MRMGRRHFSAAFKLEATSLVLDQGYTVPEACASLNIGDTALRRWVKQARAEREGTVPAGHAPLTEEHRRIAELEAKVKRLEQEKAILKKATGSLRRGRDATFAVIDRLGEPANVAFVCRTLGVPRSSYYHYRERKGREVDVDRLELRAQARRYFHESRGSAGSRTLRGRFAADGIAIGRFKVRRLMREANLVSRQPRRAPYKHARQEKPDVPNRLGRAFAVEQPNQVWCGDITYLWVEGRWCYLAVVMDLFARRVVGWAVSDSPDARLAESALSHAWQQRGRPRHILFHSDQGVQYAAASYAAALSRFGMEPSMSRRGNCWDNAPMERLFRSFKSEWMPHRGYGSIAEARRDAGAYLMGYYDSVRPHQYLDGQTPAETEKSLNELSKIA</sequence>
<protein>
    <submittedName>
        <fullName evidence="5">IS3 family transposase</fullName>
    </submittedName>
</protein>
<feature type="region of interest" description="Disordered" evidence="3">
    <location>
        <begin position="370"/>
        <end position="389"/>
    </location>
</feature>
<name>A0ABZ0Z0W2_9GAMM</name>
<dbReference type="EMBL" id="CP140153">
    <property type="protein sequence ID" value="WQH17409.1"/>
    <property type="molecule type" value="Genomic_DNA"/>
</dbReference>
<dbReference type="InterPro" id="IPR009057">
    <property type="entry name" value="Homeodomain-like_sf"/>
</dbReference>
<dbReference type="Pfam" id="PF13276">
    <property type="entry name" value="HTH_21"/>
    <property type="match status" value="1"/>
</dbReference>
<dbReference type="PROSITE" id="PS50994">
    <property type="entry name" value="INTEGRASE"/>
    <property type="match status" value="1"/>
</dbReference>
<dbReference type="NCBIfam" id="NF033516">
    <property type="entry name" value="transpos_IS3"/>
    <property type="match status" value="1"/>
</dbReference>
<evidence type="ECO:0000313" key="5">
    <source>
        <dbReference type="EMBL" id="WQH17409.1"/>
    </source>
</evidence>
<reference evidence="5 6" key="1">
    <citation type="submission" date="2023-11" db="EMBL/GenBank/DDBJ databases">
        <title>MicrobeMod: A computational toolkit for identifying prokaryotic methylation and restriction-modification with nanopore sequencing.</title>
        <authorList>
            <person name="Crits-Christoph A."/>
            <person name="Kang S.C."/>
            <person name="Lee H."/>
            <person name="Ostrov N."/>
        </authorList>
    </citation>
    <scope>NUCLEOTIDE SEQUENCE [LARGE SCALE GENOMIC DNA]</scope>
    <source>
        <strain evidence="5 6">ATCC 49870</strain>
    </source>
</reference>
<organism evidence="5 6">
    <name type="scientific">Guyparkeria halophila</name>
    <dbReference type="NCBI Taxonomy" id="47960"/>
    <lineage>
        <taxon>Bacteria</taxon>
        <taxon>Pseudomonadati</taxon>
        <taxon>Pseudomonadota</taxon>
        <taxon>Gammaproteobacteria</taxon>
        <taxon>Chromatiales</taxon>
        <taxon>Thioalkalibacteraceae</taxon>
        <taxon>Guyparkeria</taxon>
    </lineage>
</organism>
<dbReference type="InterPro" id="IPR036397">
    <property type="entry name" value="RNaseH_sf"/>
</dbReference>
<evidence type="ECO:0000313" key="6">
    <source>
        <dbReference type="Proteomes" id="UP001327459"/>
    </source>
</evidence>
<feature type="domain" description="Integrase catalytic" evidence="4">
    <location>
        <begin position="220"/>
        <end position="383"/>
    </location>
</feature>
<dbReference type="InterPro" id="IPR025948">
    <property type="entry name" value="HTH-like_dom"/>
</dbReference>
<dbReference type="InterPro" id="IPR001584">
    <property type="entry name" value="Integrase_cat-core"/>
</dbReference>
<dbReference type="Pfam" id="PF01527">
    <property type="entry name" value="HTH_Tnp_1"/>
    <property type="match status" value="1"/>
</dbReference>
<evidence type="ECO:0000256" key="2">
    <source>
        <dbReference type="SAM" id="Coils"/>
    </source>
</evidence>
<dbReference type="InterPro" id="IPR048020">
    <property type="entry name" value="Transpos_IS3"/>
</dbReference>
<dbReference type="Gene3D" id="1.10.10.60">
    <property type="entry name" value="Homeodomain-like"/>
    <property type="match status" value="1"/>
</dbReference>
<evidence type="ECO:0000256" key="3">
    <source>
        <dbReference type="SAM" id="MobiDB-lite"/>
    </source>
</evidence>
<dbReference type="PANTHER" id="PTHR46889:SF4">
    <property type="entry name" value="TRANSPOSASE INSO FOR INSERTION SEQUENCE ELEMENT IS911B-RELATED"/>
    <property type="match status" value="1"/>
</dbReference>
<gene>
    <name evidence="5" type="ORF">SR882_02775</name>
</gene>
<evidence type="ECO:0000259" key="4">
    <source>
        <dbReference type="PROSITE" id="PS50994"/>
    </source>
</evidence>
<feature type="coiled-coil region" evidence="2">
    <location>
        <begin position="63"/>
        <end position="90"/>
    </location>
</feature>
<keyword evidence="6" id="KW-1185">Reference proteome</keyword>
<dbReference type="PANTHER" id="PTHR46889">
    <property type="entry name" value="TRANSPOSASE INSF FOR INSERTION SEQUENCE IS3B-RELATED"/>
    <property type="match status" value="1"/>
</dbReference>
<dbReference type="SUPFAM" id="SSF53098">
    <property type="entry name" value="Ribonuclease H-like"/>
    <property type="match status" value="1"/>
</dbReference>
<dbReference type="Proteomes" id="UP001327459">
    <property type="component" value="Chromosome"/>
</dbReference>
<proteinExistence type="inferred from homology"/>
<comment type="similarity">
    <text evidence="1">Belongs to the transposase 8 family.</text>
</comment>
<dbReference type="InterPro" id="IPR012337">
    <property type="entry name" value="RNaseH-like_sf"/>
</dbReference>
<dbReference type="SUPFAM" id="SSF46689">
    <property type="entry name" value="Homeodomain-like"/>
    <property type="match status" value="1"/>
</dbReference>
<dbReference type="Pfam" id="PF00665">
    <property type="entry name" value="rve"/>
    <property type="match status" value="1"/>
</dbReference>
<dbReference type="Gene3D" id="3.30.420.10">
    <property type="entry name" value="Ribonuclease H-like superfamily/Ribonuclease H"/>
    <property type="match status" value="1"/>
</dbReference>
<keyword evidence="2" id="KW-0175">Coiled coil</keyword>
<dbReference type="InterPro" id="IPR002514">
    <property type="entry name" value="Transposase_8"/>
</dbReference>
<dbReference type="InterPro" id="IPR050900">
    <property type="entry name" value="Transposase_IS3/IS150/IS904"/>
</dbReference>
<accession>A0ABZ0Z0W2</accession>